<comment type="caution">
    <text evidence="1">The sequence shown here is derived from an EMBL/GenBank/DDBJ whole genome shotgun (WGS) entry which is preliminary data.</text>
</comment>
<name>A0ACB9FLJ6_ARCLA</name>
<accession>A0ACB9FLJ6</accession>
<keyword evidence="2" id="KW-1185">Reference proteome</keyword>
<sequence length="110" mass="12412">MSLQAQIYKNDLMMSSGSDTHPPVLITENEFEQWKAVPATTTSVATSVEKALREYDADEMLRHQADSQAKSNLILSLPNSIYNIINCFKQNPMLMWTQLEKIMLATAMST</sequence>
<evidence type="ECO:0000313" key="1">
    <source>
        <dbReference type="EMBL" id="KAI3772139.1"/>
    </source>
</evidence>
<protein>
    <submittedName>
        <fullName evidence="1">Uncharacterized protein</fullName>
    </submittedName>
</protein>
<evidence type="ECO:0000313" key="2">
    <source>
        <dbReference type="Proteomes" id="UP001055879"/>
    </source>
</evidence>
<reference evidence="2" key="1">
    <citation type="journal article" date="2022" name="Mol. Ecol. Resour.">
        <title>The genomes of chicory, endive, great burdock and yacon provide insights into Asteraceae palaeo-polyploidization history and plant inulin production.</title>
        <authorList>
            <person name="Fan W."/>
            <person name="Wang S."/>
            <person name="Wang H."/>
            <person name="Wang A."/>
            <person name="Jiang F."/>
            <person name="Liu H."/>
            <person name="Zhao H."/>
            <person name="Xu D."/>
            <person name="Zhang Y."/>
        </authorList>
    </citation>
    <scope>NUCLEOTIDE SEQUENCE [LARGE SCALE GENOMIC DNA]</scope>
    <source>
        <strain evidence="2">cv. Niubang</strain>
    </source>
</reference>
<organism evidence="1 2">
    <name type="scientific">Arctium lappa</name>
    <name type="common">Greater burdock</name>
    <name type="synonym">Lappa major</name>
    <dbReference type="NCBI Taxonomy" id="4217"/>
    <lineage>
        <taxon>Eukaryota</taxon>
        <taxon>Viridiplantae</taxon>
        <taxon>Streptophyta</taxon>
        <taxon>Embryophyta</taxon>
        <taxon>Tracheophyta</taxon>
        <taxon>Spermatophyta</taxon>
        <taxon>Magnoliopsida</taxon>
        <taxon>eudicotyledons</taxon>
        <taxon>Gunneridae</taxon>
        <taxon>Pentapetalae</taxon>
        <taxon>asterids</taxon>
        <taxon>campanulids</taxon>
        <taxon>Asterales</taxon>
        <taxon>Asteraceae</taxon>
        <taxon>Carduoideae</taxon>
        <taxon>Cardueae</taxon>
        <taxon>Arctiinae</taxon>
        <taxon>Arctium</taxon>
    </lineage>
</organism>
<dbReference type="Proteomes" id="UP001055879">
    <property type="component" value="Linkage Group LG01"/>
</dbReference>
<gene>
    <name evidence="1" type="ORF">L6452_03314</name>
</gene>
<proteinExistence type="predicted"/>
<reference evidence="1 2" key="2">
    <citation type="journal article" date="2022" name="Mol. Ecol. Resour.">
        <title>The genomes of chicory, endive, great burdock and yacon provide insights into Asteraceae paleo-polyploidization history and plant inulin production.</title>
        <authorList>
            <person name="Fan W."/>
            <person name="Wang S."/>
            <person name="Wang H."/>
            <person name="Wang A."/>
            <person name="Jiang F."/>
            <person name="Liu H."/>
            <person name="Zhao H."/>
            <person name="Xu D."/>
            <person name="Zhang Y."/>
        </authorList>
    </citation>
    <scope>NUCLEOTIDE SEQUENCE [LARGE SCALE GENOMIC DNA]</scope>
    <source>
        <strain evidence="2">cv. Niubang</strain>
    </source>
</reference>
<dbReference type="EMBL" id="CM042047">
    <property type="protein sequence ID" value="KAI3772139.1"/>
    <property type="molecule type" value="Genomic_DNA"/>
</dbReference>